<keyword evidence="1" id="KW-0547">Nucleotide-binding</keyword>
<dbReference type="Gene3D" id="3.40.50.300">
    <property type="entry name" value="P-loop containing nucleotide triphosphate hydrolases"/>
    <property type="match status" value="1"/>
</dbReference>
<accession>A0ABT6BC20</accession>
<dbReference type="EMBL" id="JARJJS010000002">
    <property type="protein sequence ID" value="MDF4025627.1"/>
    <property type="molecule type" value="Genomic_DNA"/>
</dbReference>
<evidence type="ECO:0000256" key="1">
    <source>
        <dbReference type="ARBA" id="ARBA00022741"/>
    </source>
</evidence>
<dbReference type="InterPro" id="IPR051316">
    <property type="entry name" value="Zinc-reg_GTPase_activator"/>
</dbReference>
<proteinExistence type="inferred from homology"/>
<dbReference type="SUPFAM" id="SSF52540">
    <property type="entry name" value="P-loop containing nucleoside triphosphate hydrolases"/>
    <property type="match status" value="1"/>
</dbReference>
<feature type="domain" description="CobW C-terminal" evidence="8">
    <location>
        <begin position="240"/>
        <end position="328"/>
    </location>
</feature>
<comment type="caution">
    <text evidence="9">The sequence shown here is derived from an EMBL/GenBank/DDBJ whole genome shotgun (WGS) entry which is preliminary data.</text>
</comment>
<dbReference type="SUPFAM" id="SSF90002">
    <property type="entry name" value="Hypothetical protein YjiA, C-terminal domain"/>
    <property type="match status" value="1"/>
</dbReference>
<gene>
    <name evidence="9" type="ORF">P3W24_11690</name>
</gene>
<keyword evidence="3" id="KW-0143">Chaperone</keyword>
<dbReference type="RefSeq" id="WP_320550108.1">
    <property type="nucleotide sequence ID" value="NZ_JAQLOK010000001.1"/>
</dbReference>
<evidence type="ECO:0000256" key="4">
    <source>
        <dbReference type="ARBA" id="ARBA00034320"/>
    </source>
</evidence>
<dbReference type="Gene3D" id="3.30.1220.10">
    <property type="entry name" value="CobW-like, C-terminal domain"/>
    <property type="match status" value="1"/>
</dbReference>
<dbReference type="Proteomes" id="UP001528850">
    <property type="component" value="Unassembled WGS sequence"/>
</dbReference>
<dbReference type="CDD" id="cd03112">
    <property type="entry name" value="CobW-like"/>
    <property type="match status" value="1"/>
</dbReference>
<evidence type="ECO:0000313" key="9">
    <source>
        <dbReference type="EMBL" id="MDF4025627.1"/>
    </source>
</evidence>
<evidence type="ECO:0000313" key="10">
    <source>
        <dbReference type="Proteomes" id="UP001528850"/>
    </source>
</evidence>
<keyword evidence="2" id="KW-0378">Hydrolase</keyword>
<feature type="domain" description="CobW/HypB/UreG nucleotide-binding" evidence="7">
    <location>
        <begin position="23"/>
        <end position="205"/>
    </location>
</feature>
<evidence type="ECO:0000256" key="6">
    <source>
        <dbReference type="ARBA" id="ARBA00049117"/>
    </source>
</evidence>
<dbReference type="Pfam" id="PF02492">
    <property type="entry name" value="cobW"/>
    <property type="match status" value="1"/>
</dbReference>
<dbReference type="Pfam" id="PF07683">
    <property type="entry name" value="CobW_C"/>
    <property type="match status" value="1"/>
</dbReference>
<evidence type="ECO:0000256" key="3">
    <source>
        <dbReference type="ARBA" id="ARBA00023186"/>
    </source>
</evidence>
<dbReference type="InterPro" id="IPR027417">
    <property type="entry name" value="P-loop_NTPase"/>
</dbReference>
<evidence type="ECO:0000256" key="5">
    <source>
        <dbReference type="ARBA" id="ARBA00045658"/>
    </source>
</evidence>
<evidence type="ECO:0000256" key="2">
    <source>
        <dbReference type="ARBA" id="ARBA00022801"/>
    </source>
</evidence>
<protein>
    <submittedName>
        <fullName evidence="9">GTP-binding protein</fullName>
    </submittedName>
</protein>
<evidence type="ECO:0000259" key="8">
    <source>
        <dbReference type="Pfam" id="PF07683"/>
    </source>
</evidence>
<sequence length="342" mass="35966">MNLGGLLRPDVVQAARPLDDRVPVTVLTGFLGAGKTTLLDRVLRTPQGTRLLVVVNEFGDIGLDHALMTHAHDDGVIELAGGCACCTLNGDLGRTLADAIWRFSRGGQRDFDAVAIETTGLATPESVTAIMHRDFRVAAHYRLNGVVTVVDTITVLHASGEHEEIVRQVGAADRVVLGKTDLAGPGVESDVRRWIASINPVADVVDRDVARPFDLAPTGWRAGPSALPPMDHGMSMPSASIVIPGWVEEDAFAGWLDLLIGVAGRELLRLKGIVRCRPDAAPWVVHAVQGIAYPATTLPAGAAGDGSHLVLIGRALLRPAVTALLASARATFGASVKTSVPA</sequence>
<name>A0ABT6BC20_9GAMM</name>
<reference evidence="9 10" key="1">
    <citation type="journal article" date="2024" name="Curr. Microbiol.">
        <title>Luteibacter sahnii sp. nov., A Novel Yellow-Colored Xanthomonadin Pigment Producing Probiotic Bacterium from Healthy Rice Seed Microbiome.</title>
        <authorList>
            <person name="Jaiswal G."/>
            <person name="Rana R."/>
            <person name="Nayak P.K."/>
            <person name="Chouhan R."/>
            <person name="Gandhi S.G."/>
            <person name="Patel H.K."/>
            <person name="Patil P.B."/>
        </authorList>
    </citation>
    <scope>NUCLEOTIDE SEQUENCE [LARGE SCALE GENOMIC DNA]</scope>
    <source>
        <strain evidence="9 10">PPL201</strain>
    </source>
</reference>
<dbReference type="PANTHER" id="PTHR13748">
    <property type="entry name" value="COBW-RELATED"/>
    <property type="match status" value="1"/>
</dbReference>
<dbReference type="InterPro" id="IPR003495">
    <property type="entry name" value="CobW/HypB/UreG_nucleotide-bd"/>
</dbReference>
<comment type="function">
    <text evidence="5">Zinc chaperone that directly transfers zinc cofactor to target proteins, thereby activating them. Zinc is transferred from the CXCC motif in the GTPase domain to the zinc binding site in target proteins in a process requiring GTP hydrolysis.</text>
</comment>
<dbReference type="InterPro" id="IPR036627">
    <property type="entry name" value="CobW-likC_sf"/>
</dbReference>
<organism evidence="9 10">
    <name type="scientific">Luteibacter sahnii</name>
    <dbReference type="NCBI Taxonomy" id="3021977"/>
    <lineage>
        <taxon>Bacteria</taxon>
        <taxon>Pseudomonadati</taxon>
        <taxon>Pseudomonadota</taxon>
        <taxon>Gammaproteobacteria</taxon>
        <taxon>Lysobacterales</taxon>
        <taxon>Rhodanobacteraceae</taxon>
        <taxon>Luteibacter</taxon>
    </lineage>
</organism>
<evidence type="ECO:0000259" key="7">
    <source>
        <dbReference type="Pfam" id="PF02492"/>
    </source>
</evidence>
<dbReference type="PANTHER" id="PTHR13748:SF62">
    <property type="entry name" value="COBW DOMAIN-CONTAINING PROTEIN"/>
    <property type="match status" value="1"/>
</dbReference>
<keyword evidence="10" id="KW-1185">Reference proteome</keyword>
<dbReference type="InterPro" id="IPR011629">
    <property type="entry name" value="CobW-like_C"/>
</dbReference>
<comment type="catalytic activity">
    <reaction evidence="6">
        <text>GTP + H2O = GDP + phosphate + H(+)</text>
        <dbReference type="Rhea" id="RHEA:19669"/>
        <dbReference type="ChEBI" id="CHEBI:15377"/>
        <dbReference type="ChEBI" id="CHEBI:15378"/>
        <dbReference type="ChEBI" id="CHEBI:37565"/>
        <dbReference type="ChEBI" id="CHEBI:43474"/>
        <dbReference type="ChEBI" id="CHEBI:58189"/>
    </reaction>
    <physiologicalReaction direction="left-to-right" evidence="6">
        <dbReference type="Rhea" id="RHEA:19670"/>
    </physiologicalReaction>
</comment>
<comment type="similarity">
    <text evidence="4">Belongs to the SIMIBI class G3E GTPase family. ZNG1 subfamily.</text>
</comment>